<dbReference type="InterPro" id="IPR051016">
    <property type="entry name" value="Diverse_Substrate_AcTransf"/>
</dbReference>
<dbReference type="Gene3D" id="3.40.630.30">
    <property type="match status" value="1"/>
</dbReference>
<organism evidence="6 7">
    <name type="scientific">Iphiclides podalirius</name>
    <name type="common">scarce swallowtail</name>
    <dbReference type="NCBI Taxonomy" id="110791"/>
    <lineage>
        <taxon>Eukaryota</taxon>
        <taxon>Metazoa</taxon>
        <taxon>Ecdysozoa</taxon>
        <taxon>Arthropoda</taxon>
        <taxon>Hexapoda</taxon>
        <taxon>Insecta</taxon>
        <taxon>Pterygota</taxon>
        <taxon>Neoptera</taxon>
        <taxon>Endopterygota</taxon>
        <taxon>Lepidoptera</taxon>
        <taxon>Glossata</taxon>
        <taxon>Ditrysia</taxon>
        <taxon>Papilionoidea</taxon>
        <taxon>Papilionidae</taxon>
        <taxon>Papilioninae</taxon>
        <taxon>Iphiclides</taxon>
    </lineage>
</organism>
<dbReference type="Pfam" id="PF00583">
    <property type="entry name" value="Acetyltransf_1"/>
    <property type="match status" value="1"/>
</dbReference>
<feature type="compositionally biased region" description="Low complexity" evidence="4">
    <location>
        <begin position="383"/>
        <end position="397"/>
    </location>
</feature>
<sequence length="641" mass="68395">MRNEENEQAAHMMLRNHRLPWGFTWNTRGMVNEVPEEWAASLCRNGAQVETVCTLARHGGAATPCGGPVASNNNNIASNDAETGTGVSTTREQQGEHVTMSSERAEAETWAEAEAEAATVLVRDCTRDDLPAVHRMIHELATYEGMPEGPQLSVEDLATDGFECSPPWFFVLVAESGGEVAGFAMCNRAYSSWTRRALYVEDLFVAPHLRRAGVGRALLQELCRRALRWGVSRLDWHVLEHNAPARRFYARLGARHLGRTEGRAALRLYEDRIRAVAEGHLLRDDQLDPDDLLWGAGALRRGVGGPGLTLALASPSPGTSVGLVAREDRSAAAAGAHVLRRSITVAHSPRKRPSRPPSPEALNRRGGARARRNGAEGRRVRHANAAVAGAAAAAAAAGHRHRCHRHPRHHPPTTGATPATPATTGATPANTTAADHAANLLVLRSACGAREPAHLSASALRHHALSVGFNITLSDQFRVLSYDETCGSKWRETVTRTSLGALVAGGAVVCAGRVGASVCGLLAAAARGLRAAAAVGCAAPRARGRRRGRGGAAPALAARAAAARAGRGLRGRHARSGAPARLRRPNSSPATTLPRRTRSTTSRGDIVFFGHTSPSLDARWPTRSRSAAASPRDRRRFRCDT</sequence>
<feature type="region of interest" description="Disordered" evidence="4">
    <location>
        <begin position="564"/>
        <end position="641"/>
    </location>
</feature>
<proteinExistence type="inferred from homology"/>
<evidence type="ECO:0000256" key="3">
    <source>
        <dbReference type="ARBA" id="ARBA00023315"/>
    </source>
</evidence>
<evidence type="ECO:0000256" key="4">
    <source>
        <dbReference type="SAM" id="MobiDB-lite"/>
    </source>
</evidence>
<name>A0ABN8IYG5_9NEOP</name>
<keyword evidence="7" id="KW-1185">Reference proteome</keyword>
<dbReference type="PANTHER" id="PTHR10545">
    <property type="entry name" value="DIAMINE N-ACETYLTRANSFERASE"/>
    <property type="match status" value="1"/>
</dbReference>
<dbReference type="SUPFAM" id="SSF55729">
    <property type="entry name" value="Acyl-CoA N-acyltransferases (Nat)"/>
    <property type="match status" value="1"/>
</dbReference>
<evidence type="ECO:0000313" key="6">
    <source>
        <dbReference type="EMBL" id="CAH2069250.1"/>
    </source>
</evidence>
<feature type="non-terminal residue" evidence="6">
    <location>
        <position position="641"/>
    </location>
</feature>
<evidence type="ECO:0000259" key="5">
    <source>
        <dbReference type="PROSITE" id="PS51186"/>
    </source>
</evidence>
<reference evidence="6" key="1">
    <citation type="submission" date="2022-03" db="EMBL/GenBank/DDBJ databases">
        <authorList>
            <person name="Martin H S."/>
        </authorList>
    </citation>
    <scope>NUCLEOTIDE SEQUENCE</scope>
</reference>
<dbReference type="PANTHER" id="PTHR10545:SF29">
    <property type="entry name" value="GH14572P-RELATED"/>
    <property type="match status" value="1"/>
</dbReference>
<feature type="compositionally biased region" description="Low complexity" evidence="4">
    <location>
        <begin position="587"/>
        <end position="603"/>
    </location>
</feature>
<dbReference type="InterPro" id="IPR000182">
    <property type="entry name" value="GNAT_dom"/>
</dbReference>
<evidence type="ECO:0000256" key="1">
    <source>
        <dbReference type="ARBA" id="ARBA00008694"/>
    </source>
</evidence>
<protein>
    <recommendedName>
        <fullName evidence="5">N-acetyltransferase domain-containing protein</fullName>
    </recommendedName>
</protein>
<accession>A0ABN8IYG5</accession>
<dbReference type="PROSITE" id="PS51186">
    <property type="entry name" value="GNAT"/>
    <property type="match status" value="1"/>
</dbReference>
<dbReference type="Proteomes" id="UP000837857">
    <property type="component" value="Chromosome 5"/>
</dbReference>
<keyword evidence="3" id="KW-0012">Acyltransferase</keyword>
<feature type="domain" description="N-acetyltransferase" evidence="5">
    <location>
        <begin position="120"/>
        <end position="283"/>
    </location>
</feature>
<dbReference type="EMBL" id="OW152817">
    <property type="protein sequence ID" value="CAH2069250.1"/>
    <property type="molecule type" value="Genomic_DNA"/>
</dbReference>
<dbReference type="InterPro" id="IPR016181">
    <property type="entry name" value="Acyl_CoA_acyltransferase"/>
</dbReference>
<comment type="similarity">
    <text evidence="1">Belongs to the acetyltransferase family.</text>
</comment>
<feature type="compositionally biased region" description="Basic residues" evidence="4">
    <location>
        <begin position="398"/>
        <end position="411"/>
    </location>
</feature>
<gene>
    <name evidence="6" type="ORF">IPOD504_LOCUS14810</name>
</gene>
<keyword evidence="2" id="KW-0808">Transferase</keyword>
<evidence type="ECO:0000313" key="7">
    <source>
        <dbReference type="Proteomes" id="UP000837857"/>
    </source>
</evidence>
<feature type="compositionally biased region" description="Low complexity" evidence="4">
    <location>
        <begin position="412"/>
        <end position="428"/>
    </location>
</feature>
<feature type="region of interest" description="Disordered" evidence="4">
    <location>
        <begin position="340"/>
        <end position="428"/>
    </location>
</feature>
<dbReference type="CDD" id="cd04301">
    <property type="entry name" value="NAT_SF"/>
    <property type="match status" value="1"/>
</dbReference>
<evidence type="ECO:0000256" key="2">
    <source>
        <dbReference type="ARBA" id="ARBA00022679"/>
    </source>
</evidence>